<dbReference type="GO" id="GO:0046872">
    <property type="term" value="F:metal ion binding"/>
    <property type="evidence" value="ECO:0007669"/>
    <property type="project" value="UniProtKB-KW"/>
</dbReference>
<dbReference type="PROSITE" id="PS51746">
    <property type="entry name" value="PPM_2"/>
    <property type="match status" value="1"/>
</dbReference>
<keyword evidence="4" id="KW-0378">Hydrolase</keyword>
<evidence type="ECO:0000313" key="16">
    <source>
        <dbReference type="Proteomes" id="UP000469185"/>
    </source>
</evidence>
<accession>A0A6N9YK77</accession>
<evidence type="ECO:0000256" key="12">
    <source>
        <dbReference type="SAM" id="MobiDB-lite"/>
    </source>
</evidence>
<evidence type="ECO:0000256" key="10">
    <source>
        <dbReference type="ARBA" id="ARBA00077741"/>
    </source>
</evidence>
<dbReference type="GO" id="GO:0004722">
    <property type="term" value="F:protein serine/threonine phosphatase activity"/>
    <property type="evidence" value="ECO:0007669"/>
    <property type="project" value="UniProtKB-EC"/>
</dbReference>
<feature type="transmembrane region" description="Helical" evidence="13">
    <location>
        <begin position="313"/>
        <end position="334"/>
    </location>
</feature>
<dbReference type="InterPro" id="IPR015655">
    <property type="entry name" value="PP2C"/>
</dbReference>
<keyword evidence="13" id="KW-1133">Transmembrane helix</keyword>
<evidence type="ECO:0000256" key="11">
    <source>
        <dbReference type="ARBA" id="ARBA00079123"/>
    </source>
</evidence>
<comment type="cofactor">
    <cofactor evidence="1">
        <name>Mn(2+)</name>
        <dbReference type="ChEBI" id="CHEBI:29035"/>
    </cofactor>
</comment>
<dbReference type="SMART" id="SM00331">
    <property type="entry name" value="PP2C_SIG"/>
    <property type="match status" value="1"/>
</dbReference>
<dbReference type="Proteomes" id="UP000469185">
    <property type="component" value="Unassembled WGS sequence"/>
</dbReference>
<comment type="catalytic activity">
    <reaction evidence="8">
        <text>O-phospho-L-threonyl-[protein] + H2O = L-threonyl-[protein] + phosphate</text>
        <dbReference type="Rhea" id="RHEA:47004"/>
        <dbReference type="Rhea" id="RHEA-COMP:11060"/>
        <dbReference type="Rhea" id="RHEA-COMP:11605"/>
        <dbReference type="ChEBI" id="CHEBI:15377"/>
        <dbReference type="ChEBI" id="CHEBI:30013"/>
        <dbReference type="ChEBI" id="CHEBI:43474"/>
        <dbReference type="ChEBI" id="CHEBI:61977"/>
        <dbReference type="EC" id="3.1.3.16"/>
    </reaction>
</comment>
<comment type="catalytic activity">
    <reaction evidence="7">
        <text>O-phospho-L-seryl-[protein] + H2O = L-seryl-[protein] + phosphate</text>
        <dbReference type="Rhea" id="RHEA:20629"/>
        <dbReference type="Rhea" id="RHEA-COMP:9863"/>
        <dbReference type="Rhea" id="RHEA-COMP:11604"/>
        <dbReference type="ChEBI" id="CHEBI:15377"/>
        <dbReference type="ChEBI" id="CHEBI:29999"/>
        <dbReference type="ChEBI" id="CHEBI:43474"/>
        <dbReference type="ChEBI" id="CHEBI:83421"/>
        <dbReference type="EC" id="3.1.3.16"/>
    </reaction>
</comment>
<dbReference type="RefSeq" id="WP_163818191.1">
    <property type="nucleotide sequence ID" value="NZ_JAAGOB010000004.1"/>
</dbReference>
<dbReference type="SMART" id="SM00332">
    <property type="entry name" value="PP2Cc"/>
    <property type="match status" value="1"/>
</dbReference>
<keyword evidence="6" id="KW-0464">Manganese</keyword>
<evidence type="ECO:0000256" key="13">
    <source>
        <dbReference type="SAM" id="Phobius"/>
    </source>
</evidence>
<evidence type="ECO:0000256" key="3">
    <source>
        <dbReference type="ARBA" id="ARBA00022723"/>
    </source>
</evidence>
<gene>
    <name evidence="15" type="ORF">G1H11_08925</name>
</gene>
<evidence type="ECO:0000256" key="8">
    <source>
        <dbReference type="ARBA" id="ARBA00048336"/>
    </source>
</evidence>
<organism evidence="15 16">
    <name type="scientific">Phytoactinopolyspora alkaliphila</name>
    <dbReference type="NCBI Taxonomy" id="1783498"/>
    <lineage>
        <taxon>Bacteria</taxon>
        <taxon>Bacillati</taxon>
        <taxon>Actinomycetota</taxon>
        <taxon>Actinomycetes</taxon>
        <taxon>Jiangellales</taxon>
        <taxon>Jiangellaceae</taxon>
        <taxon>Phytoactinopolyspora</taxon>
    </lineage>
</organism>
<feature type="region of interest" description="Disordered" evidence="12">
    <location>
        <begin position="409"/>
        <end position="490"/>
    </location>
</feature>
<dbReference type="PANTHER" id="PTHR47992">
    <property type="entry name" value="PROTEIN PHOSPHATASE"/>
    <property type="match status" value="1"/>
</dbReference>
<evidence type="ECO:0000256" key="9">
    <source>
        <dbReference type="ARBA" id="ARBA00071184"/>
    </source>
</evidence>
<evidence type="ECO:0000313" key="15">
    <source>
        <dbReference type="EMBL" id="NED95436.1"/>
    </source>
</evidence>
<keyword evidence="13" id="KW-0812">Transmembrane</keyword>
<evidence type="ECO:0000256" key="5">
    <source>
        <dbReference type="ARBA" id="ARBA00022912"/>
    </source>
</evidence>
<keyword evidence="16" id="KW-1185">Reference proteome</keyword>
<evidence type="ECO:0000256" key="2">
    <source>
        <dbReference type="ARBA" id="ARBA00013081"/>
    </source>
</evidence>
<reference evidence="15 16" key="1">
    <citation type="submission" date="2020-02" db="EMBL/GenBank/DDBJ databases">
        <authorList>
            <person name="Li X.-J."/>
            <person name="Feng X.-M."/>
        </authorList>
    </citation>
    <scope>NUCLEOTIDE SEQUENCE [LARGE SCALE GENOMIC DNA]</scope>
    <source>
        <strain evidence="15 16">CGMCC 4.7225</strain>
    </source>
</reference>
<dbReference type="EMBL" id="JAAGOB010000004">
    <property type="protein sequence ID" value="NED95436.1"/>
    <property type="molecule type" value="Genomic_DNA"/>
</dbReference>
<dbReference type="InterPro" id="IPR001932">
    <property type="entry name" value="PPM-type_phosphatase-like_dom"/>
</dbReference>
<feature type="compositionally biased region" description="Low complexity" evidence="12">
    <location>
        <begin position="423"/>
        <end position="434"/>
    </location>
</feature>
<dbReference type="SUPFAM" id="SSF81606">
    <property type="entry name" value="PP2C-like"/>
    <property type="match status" value="1"/>
</dbReference>
<keyword evidence="13" id="KW-0472">Membrane</keyword>
<keyword evidence="3" id="KW-0479">Metal-binding</keyword>
<dbReference type="Gene3D" id="3.60.40.10">
    <property type="entry name" value="PPM-type phosphatase domain"/>
    <property type="match status" value="1"/>
</dbReference>
<protein>
    <recommendedName>
        <fullName evidence="9">Serine/threonine protein phosphatase PstP</fullName>
        <ecNumber evidence="2">3.1.3.16</ecNumber>
    </recommendedName>
    <alternativeName>
        <fullName evidence="11">Mycobacterial Ser/Thr phosphatase</fullName>
    </alternativeName>
    <alternativeName>
        <fullName evidence="10">PP2C-family Ser/Thr phosphatase</fullName>
    </alternativeName>
</protein>
<dbReference type="Pfam" id="PF00481">
    <property type="entry name" value="PP2C"/>
    <property type="match status" value="1"/>
</dbReference>
<evidence type="ECO:0000256" key="4">
    <source>
        <dbReference type="ARBA" id="ARBA00022801"/>
    </source>
</evidence>
<feature type="compositionally biased region" description="Low complexity" evidence="12">
    <location>
        <begin position="445"/>
        <end position="454"/>
    </location>
</feature>
<sequence length="490" mass="51503">MPLTLHYVARSDVGLIREGNEDSGYAGPYLLVVADGMGGHAAGEVASQAAIEELVQAEQDLRHEDPLEALGSAIQAANNRIRSLIADDPSREGMGTTVTALLWTGSTLCMGHIGDSRAYLLREGVIRQLSHDHTFVQSLVDEGRITLEEAGVHPARSLILKALQGQGPVEPDLLAVDIHPGDRLLVCSDGLSGVVSDDTLAETLSSIDGLDDAADELIRLALAAGAPDNVTLIVADVVESATPPSGDDTVEAFLVGAAAGDHPPAKERPHRRRPTAALRVLLGGEEKPPDPEDLEALRYAPRPPRRYRWVRRIALLVVLALVAWGALSLANGWIRSQYYVGHSAGEVAIFQGLSQEVGPIRLSELYDVPGGLPVDSLPTLYKNQVESTIAADDVGDAEEIVATLRRQACRAAEGNRPDPAPADEPTTDPTADPEPTSPRGTVEPTAAATDAASARGTRPRTDETPAGEPGSAGAGEWVSSAATLDCTGEG</sequence>
<dbReference type="FunFam" id="3.60.40.10:FF:000002">
    <property type="entry name" value="Serine/threonine phosphatase stp"/>
    <property type="match status" value="1"/>
</dbReference>
<proteinExistence type="predicted"/>
<dbReference type="EC" id="3.1.3.16" evidence="2"/>
<name>A0A6N9YK77_9ACTN</name>
<feature type="domain" description="PPM-type phosphatase" evidence="14">
    <location>
        <begin position="6"/>
        <end position="237"/>
    </location>
</feature>
<evidence type="ECO:0000259" key="14">
    <source>
        <dbReference type="PROSITE" id="PS51746"/>
    </source>
</evidence>
<keyword evidence="5" id="KW-0904">Protein phosphatase</keyword>
<dbReference type="AlphaFoldDB" id="A0A6N9YK77"/>
<dbReference type="InterPro" id="IPR036457">
    <property type="entry name" value="PPM-type-like_dom_sf"/>
</dbReference>
<feature type="compositionally biased region" description="Low complexity" evidence="12">
    <location>
        <begin position="466"/>
        <end position="476"/>
    </location>
</feature>
<comment type="caution">
    <text evidence="15">The sequence shown here is derived from an EMBL/GenBank/DDBJ whole genome shotgun (WGS) entry which is preliminary data.</text>
</comment>
<evidence type="ECO:0000256" key="1">
    <source>
        <dbReference type="ARBA" id="ARBA00001936"/>
    </source>
</evidence>
<dbReference type="CDD" id="cd00143">
    <property type="entry name" value="PP2Cc"/>
    <property type="match status" value="1"/>
</dbReference>
<evidence type="ECO:0000256" key="6">
    <source>
        <dbReference type="ARBA" id="ARBA00023211"/>
    </source>
</evidence>
<evidence type="ECO:0000256" key="7">
    <source>
        <dbReference type="ARBA" id="ARBA00047761"/>
    </source>
</evidence>